<comment type="similarity">
    <text evidence="2">Belongs to the glycosyl hydrolase 20 family.</text>
</comment>
<organism evidence="8 9">
    <name type="scientific">Paenibacillus eucommiae</name>
    <dbReference type="NCBI Taxonomy" id="1355755"/>
    <lineage>
        <taxon>Bacteria</taxon>
        <taxon>Bacillati</taxon>
        <taxon>Bacillota</taxon>
        <taxon>Bacilli</taxon>
        <taxon>Bacillales</taxon>
        <taxon>Paenibacillaceae</taxon>
        <taxon>Paenibacillus</taxon>
    </lineage>
</organism>
<gene>
    <name evidence="8" type="ORF">J2Z66_005340</name>
</gene>
<dbReference type="PRINTS" id="PR00738">
    <property type="entry name" value="GLHYDRLASE20"/>
</dbReference>
<sequence>MTTEQVLFVPSPREVRYMPGFYTIFREGSVCVPTDSNERLVKIAERTQHMIQELMGHDYPVSFGNDLSDAQISFERKEDLPSEGYTLEISQGGVFIEFNDEAGAFHAVSTLKQLLVQHKNDAKIPCLYISDYPDFGARGVMLDISRDRIPTMETLYRIVEFMADLKLNQLQLYMEGFSYAYPSFPDVWKEQTPVTPEEIKLLDQYCKDRFIDLVPNQNSFGHMTPWLIREEFNALSECPDGCIAPWGWYQPMTLNPVDPDVFKFLERTFDDLLPAFSSRYFNVGCDETFELGQGKSKEQCEERGKGIVYLEYLLKLHELVGKKGKKMMFWAEIIATHPELIPQLPKDLIALEWGYAADEPNPAHCETLMKSGIPYYVCPGTSTWNTIGGLTDNMKSNLRNAATLGKKFGAIGYLNTDWGSPHHWHHLPISYPGFIYGAALSWGVDQNIDVDIAGYLDRFVFLDRNLNMGQFALDLGNYYLQEQKTNFDGSGIFRTLYYDQLKDTNKDLERLNLPKLNREDFEGVEKYVTNLLGVLEQVDLQCDDADLVIAEYGNAIDLILHGAKLGQFKLSSLEEAVRKERLSVMIQELNGIMSNYEQIWLSRNRVGGMKESLMNLEKLADEYSEALKELRHQ</sequence>
<dbReference type="InterPro" id="IPR015883">
    <property type="entry name" value="Glyco_hydro_20_cat"/>
</dbReference>
<evidence type="ECO:0000256" key="1">
    <source>
        <dbReference type="ARBA" id="ARBA00001231"/>
    </source>
</evidence>
<name>A0ABS4J1K5_9BACL</name>
<dbReference type="SUPFAM" id="SSF51445">
    <property type="entry name" value="(Trans)glycosidases"/>
    <property type="match status" value="1"/>
</dbReference>
<dbReference type="Gene3D" id="3.30.379.10">
    <property type="entry name" value="Chitobiase/beta-hexosaminidase domain 2-like"/>
    <property type="match status" value="1"/>
</dbReference>
<dbReference type="Pfam" id="PF02838">
    <property type="entry name" value="Glyco_hydro_20b"/>
    <property type="match status" value="1"/>
</dbReference>
<dbReference type="RefSeq" id="WP_209975593.1">
    <property type="nucleotide sequence ID" value="NZ_JAGGLB010000020.1"/>
</dbReference>
<evidence type="ECO:0000256" key="2">
    <source>
        <dbReference type="ARBA" id="ARBA00006285"/>
    </source>
</evidence>
<dbReference type="SUPFAM" id="SSF55545">
    <property type="entry name" value="beta-N-acetylhexosaminidase-like domain"/>
    <property type="match status" value="1"/>
</dbReference>
<feature type="domain" description="Beta-hexosaminidase bacterial type N-terminal" evidence="7">
    <location>
        <begin position="9"/>
        <end position="132"/>
    </location>
</feature>
<dbReference type="InterPro" id="IPR017853">
    <property type="entry name" value="GH"/>
</dbReference>
<feature type="domain" description="Glycoside hydrolase family 20 catalytic" evidence="6">
    <location>
        <begin position="136"/>
        <end position="380"/>
    </location>
</feature>
<proteinExistence type="inferred from homology"/>
<keyword evidence="5" id="KW-0326">Glycosidase</keyword>
<dbReference type="EC" id="3.2.1.52" evidence="3"/>
<accession>A0ABS4J1K5</accession>
<evidence type="ECO:0000259" key="6">
    <source>
        <dbReference type="Pfam" id="PF00728"/>
    </source>
</evidence>
<comment type="caution">
    <text evidence="8">The sequence shown here is derived from an EMBL/GenBank/DDBJ whole genome shotgun (WGS) entry which is preliminary data.</text>
</comment>
<dbReference type="Gene3D" id="3.20.20.80">
    <property type="entry name" value="Glycosidases"/>
    <property type="match status" value="1"/>
</dbReference>
<evidence type="ECO:0000313" key="8">
    <source>
        <dbReference type="EMBL" id="MBP1993714.1"/>
    </source>
</evidence>
<evidence type="ECO:0000259" key="7">
    <source>
        <dbReference type="Pfam" id="PF02838"/>
    </source>
</evidence>
<evidence type="ECO:0000256" key="4">
    <source>
        <dbReference type="ARBA" id="ARBA00022801"/>
    </source>
</evidence>
<comment type="catalytic activity">
    <reaction evidence="1">
        <text>Hydrolysis of terminal non-reducing N-acetyl-D-hexosamine residues in N-acetyl-beta-D-hexosaminides.</text>
        <dbReference type="EC" id="3.2.1.52"/>
    </reaction>
</comment>
<evidence type="ECO:0000256" key="5">
    <source>
        <dbReference type="ARBA" id="ARBA00023295"/>
    </source>
</evidence>
<evidence type="ECO:0000313" key="9">
    <source>
        <dbReference type="Proteomes" id="UP001519287"/>
    </source>
</evidence>
<dbReference type="CDD" id="cd06565">
    <property type="entry name" value="GH20_GcnA-like"/>
    <property type="match status" value="1"/>
</dbReference>
<dbReference type="PANTHER" id="PTHR22600:SF57">
    <property type="entry name" value="BETA-N-ACETYLHEXOSAMINIDASE"/>
    <property type="match status" value="1"/>
</dbReference>
<evidence type="ECO:0000256" key="3">
    <source>
        <dbReference type="ARBA" id="ARBA00012663"/>
    </source>
</evidence>
<keyword evidence="4" id="KW-0378">Hydrolase</keyword>
<dbReference type="Proteomes" id="UP001519287">
    <property type="component" value="Unassembled WGS sequence"/>
</dbReference>
<dbReference type="InterPro" id="IPR015882">
    <property type="entry name" value="HEX_bac_N"/>
</dbReference>
<dbReference type="EMBL" id="JAGGLB010000020">
    <property type="protein sequence ID" value="MBP1993714.1"/>
    <property type="molecule type" value="Genomic_DNA"/>
</dbReference>
<dbReference type="PANTHER" id="PTHR22600">
    <property type="entry name" value="BETA-HEXOSAMINIDASE"/>
    <property type="match status" value="1"/>
</dbReference>
<dbReference type="Pfam" id="PF00728">
    <property type="entry name" value="Glyco_hydro_20"/>
    <property type="match status" value="1"/>
</dbReference>
<dbReference type="InterPro" id="IPR029018">
    <property type="entry name" value="Hex-like_dom2"/>
</dbReference>
<dbReference type="InterPro" id="IPR025705">
    <property type="entry name" value="Beta_hexosaminidase_sua/sub"/>
</dbReference>
<keyword evidence="9" id="KW-1185">Reference proteome</keyword>
<reference evidence="8 9" key="1">
    <citation type="submission" date="2021-03" db="EMBL/GenBank/DDBJ databases">
        <title>Genomic Encyclopedia of Type Strains, Phase IV (KMG-IV): sequencing the most valuable type-strain genomes for metagenomic binning, comparative biology and taxonomic classification.</title>
        <authorList>
            <person name="Goeker M."/>
        </authorList>
    </citation>
    <scope>NUCLEOTIDE SEQUENCE [LARGE SCALE GENOMIC DNA]</scope>
    <source>
        <strain evidence="8 9">DSM 26048</strain>
    </source>
</reference>
<protein>
    <recommendedName>
        <fullName evidence="3">beta-N-acetylhexosaminidase</fullName>
        <ecNumber evidence="3">3.2.1.52</ecNumber>
    </recommendedName>
</protein>